<name>A0A565BBG6_9BRAS</name>
<feature type="transmembrane region" description="Helical" evidence="3">
    <location>
        <begin position="32"/>
        <end position="56"/>
    </location>
</feature>
<evidence type="ECO:0000256" key="3">
    <source>
        <dbReference type="SAM" id="Phobius"/>
    </source>
</evidence>
<evidence type="ECO:0008006" key="6">
    <source>
        <dbReference type="Google" id="ProtNLM"/>
    </source>
</evidence>
<comment type="caution">
    <text evidence="4">The sequence shown here is derived from an EMBL/GenBank/DDBJ whole genome shotgun (WGS) entry which is preliminary data.</text>
</comment>
<proteinExistence type="predicted"/>
<dbReference type="InterPro" id="IPR044839">
    <property type="entry name" value="NDR1-like"/>
</dbReference>
<accession>A0A565BBG6</accession>
<comment type="subcellular location">
    <subcellularLocation>
        <location evidence="1">Membrane</location>
    </subcellularLocation>
</comment>
<dbReference type="Proteomes" id="UP000489600">
    <property type="component" value="Unassembled WGS sequence"/>
</dbReference>
<dbReference type="EMBL" id="CABITT030000003">
    <property type="protein sequence ID" value="VVA98978.1"/>
    <property type="molecule type" value="Genomic_DNA"/>
</dbReference>
<dbReference type="GO" id="GO:0005886">
    <property type="term" value="C:plasma membrane"/>
    <property type="evidence" value="ECO:0007669"/>
    <property type="project" value="TreeGrafter"/>
</dbReference>
<protein>
    <recommendedName>
        <fullName evidence="6">Late embryogenesis abundant protein LEA-2 subgroup domain-containing protein</fullName>
    </recommendedName>
</protein>
<sequence>MDDLESDIPGLEDLGLEIPGLQDLELNTDDCVGGICYCYLFSNIIAVGFTCLMLWLSFRRMRPRHPSCSIEYFYVPALNKSLDSHLNTTINFMVRLDNPNKDKGIYYDDVYLSLSSPYTATNSSALVANYTVPQFYQGFKKKAKKWGQTLPLNSHTLLQTVLPSGLAVFRVDLKTKVRFKIVFFKTKRFRVEVSADVEVNGDGVKANNVGVKMLNPDSSSPSLGSYFPFPFSSFFHYGF</sequence>
<gene>
    <name evidence="4" type="ORF">ANE_LOCUS9423</name>
</gene>
<organism evidence="4 5">
    <name type="scientific">Arabis nemorensis</name>
    <dbReference type="NCBI Taxonomy" id="586526"/>
    <lineage>
        <taxon>Eukaryota</taxon>
        <taxon>Viridiplantae</taxon>
        <taxon>Streptophyta</taxon>
        <taxon>Embryophyta</taxon>
        <taxon>Tracheophyta</taxon>
        <taxon>Spermatophyta</taxon>
        <taxon>Magnoliopsida</taxon>
        <taxon>eudicotyledons</taxon>
        <taxon>Gunneridae</taxon>
        <taxon>Pentapetalae</taxon>
        <taxon>rosids</taxon>
        <taxon>malvids</taxon>
        <taxon>Brassicales</taxon>
        <taxon>Brassicaceae</taxon>
        <taxon>Arabideae</taxon>
        <taxon>Arabis</taxon>
    </lineage>
</organism>
<keyword evidence="2 3" id="KW-0472">Membrane</keyword>
<evidence type="ECO:0000256" key="2">
    <source>
        <dbReference type="ARBA" id="ARBA00023136"/>
    </source>
</evidence>
<keyword evidence="3" id="KW-1133">Transmembrane helix</keyword>
<dbReference type="GO" id="GO:0009506">
    <property type="term" value="C:plasmodesma"/>
    <property type="evidence" value="ECO:0007669"/>
    <property type="project" value="TreeGrafter"/>
</dbReference>
<dbReference type="AlphaFoldDB" id="A0A565BBG6"/>
<evidence type="ECO:0000313" key="4">
    <source>
        <dbReference type="EMBL" id="VVA98978.1"/>
    </source>
</evidence>
<dbReference type="PANTHER" id="PTHR31415:SF52">
    <property type="entry name" value="LATE EMBRYOGENESIS ABUNDANT (LEA) HYDROXYPROLINE-RICH GLYCOPROTEIN FAMILY-RELATED"/>
    <property type="match status" value="1"/>
</dbReference>
<keyword evidence="5" id="KW-1185">Reference proteome</keyword>
<dbReference type="OrthoDB" id="1914670at2759"/>
<reference evidence="4" key="1">
    <citation type="submission" date="2019-07" db="EMBL/GenBank/DDBJ databases">
        <authorList>
            <person name="Dittberner H."/>
        </authorList>
    </citation>
    <scope>NUCLEOTIDE SEQUENCE [LARGE SCALE GENOMIC DNA]</scope>
</reference>
<keyword evidence="3" id="KW-0812">Transmembrane</keyword>
<evidence type="ECO:0000313" key="5">
    <source>
        <dbReference type="Proteomes" id="UP000489600"/>
    </source>
</evidence>
<dbReference type="GO" id="GO:0098542">
    <property type="term" value="P:defense response to other organism"/>
    <property type="evidence" value="ECO:0007669"/>
    <property type="project" value="InterPro"/>
</dbReference>
<dbReference type="PANTHER" id="PTHR31415">
    <property type="entry name" value="OS05G0367900 PROTEIN"/>
    <property type="match status" value="1"/>
</dbReference>
<evidence type="ECO:0000256" key="1">
    <source>
        <dbReference type="ARBA" id="ARBA00004370"/>
    </source>
</evidence>